<name>A0ABY9C9V8_VITVI</name>
<dbReference type="InterPro" id="IPR011707">
    <property type="entry name" value="Cu-oxidase-like_N"/>
</dbReference>
<reference evidence="8 9" key="1">
    <citation type="journal article" date="2023" name="Hortic Res">
        <title>The complete reference genome for grapevine (Vitis vinifera L.) genetics and breeding.</title>
        <authorList>
            <person name="Shi X."/>
            <person name="Cao S."/>
            <person name="Wang X."/>
            <person name="Huang S."/>
            <person name="Wang Y."/>
            <person name="Liu Z."/>
            <person name="Liu W."/>
            <person name="Leng X."/>
            <person name="Peng Y."/>
            <person name="Wang N."/>
            <person name="Wang Y."/>
            <person name="Ma Z."/>
            <person name="Xu X."/>
            <person name="Zhang F."/>
            <person name="Xue H."/>
            <person name="Zhong H."/>
            <person name="Wang Y."/>
            <person name="Zhang K."/>
            <person name="Velt A."/>
            <person name="Avia K."/>
            <person name="Holtgrawe D."/>
            <person name="Grimplet J."/>
            <person name="Matus J.T."/>
            <person name="Ware D."/>
            <person name="Wu X."/>
            <person name="Wang H."/>
            <person name="Liu C."/>
            <person name="Fang Y."/>
            <person name="Rustenholz C."/>
            <person name="Cheng Z."/>
            <person name="Xiao H."/>
            <person name="Zhou Y."/>
        </authorList>
    </citation>
    <scope>NUCLEOTIDE SEQUENCE [LARGE SCALE GENOMIC DNA]</scope>
    <source>
        <strain evidence="9">cv. Pinot noir / PN40024</strain>
        <tissue evidence="8">Leaf</tissue>
    </source>
</reference>
<evidence type="ECO:0000259" key="7">
    <source>
        <dbReference type="Pfam" id="PF07732"/>
    </source>
</evidence>
<evidence type="ECO:0000313" key="8">
    <source>
        <dbReference type="EMBL" id="WJZ91538.1"/>
    </source>
</evidence>
<evidence type="ECO:0000259" key="5">
    <source>
        <dbReference type="Pfam" id="PF00394"/>
    </source>
</evidence>
<feature type="domain" description="Plastocyanin-like" evidence="7">
    <location>
        <begin position="644"/>
        <end position="757"/>
    </location>
</feature>
<dbReference type="Pfam" id="PF07731">
    <property type="entry name" value="Cu-oxidase_2"/>
    <property type="match status" value="2"/>
</dbReference>
<feature type="domain" description="Plastocyanin-like" evidence="5">
    <location>
        <begin position="220"/>
        <end position="354"/>
    </location>
</feature>
<feature type="region of interest" description="Disordered" evidence="3">
    <location>
        <begin position="1"/>
        <end position="30"/>
    </location>
</feature>
<evidence type="ECO:0000256" key="3">
    <source>
        <dbReference type="SAM" id="MobiDB-lite"/>
    </source>
</evidence>
<keyword evidence="4" id="KW-0472">Membrane</keyword>
<protein>
    <recommendedName>
        <fullName evidence="10">L-ascorbate oxidase-like</fullName>
    </recommendedName>
</protein>
<dbReference type="EMBL" id="CP126654">
    <property type="protein sequence ID" value="WJZ91538.1"/>
    <property type="molecule type" value="Genomic_DNA"/>
</dbReference>
<keyword evidence="4" id="KW-0812">Transmembrane</keyword>
<dbReference type="PANTHER" id="PTHR11709">
    <property type="entry name" value="MULTI-COPPER OXIDASE"/>
    <property type="match status" value="1"/>
</dbReference>
<feature type="domain" description="Plastocyanin-like" evidence="7">
    <location>
        <begin position="94"/>
        <end position="207"/>
    </location>
</feature>
<evidence type="ECO:0000256" key="4">
    <source>
        <dbReference type="SAM" id="Phobius"/>
    </source>
</evidence>
<accession>A0ABY9C9V8</accession>
<evidence type="ECO:0000313" key="9">
    <source>
        <dbReference type="Proteomes" id="UP001227230"/>
    </source>
</evidence>
<dbReference type="CDD" id="cd13846">
    <property type="entry name" value="CuRO_1_AAO_like_1"/>
    <property type="match status" value="2"/>
</dbReference>
<dbReference type="PANTHER" id="PTHR11709:SF115">
    <property type="entry name" value="OS07G0119400 PROTEIN"/>
    <property type="match status" value="1"/>
</dbReference>
<dbReference type="InterPro" id="IPR001117">
    <property type="entry name" value="Cu-oxidase_2nd"/>
</dbReference>
<proteinExistence type="inferred from homology"/>
<feature type="domain" description="Plastocyanin-like" evidence="6">
    <location>
        <begin position="435"/>
        <end position="571"/>
    </location>
</feature>
<organism evidence="8 9">
    <name type="scientific">Vitis vinifera</name>
    <name type="common">Grape</name>
    <dbReference type="NCBI Taxonomy" id="29760"/>
    <lineage>
        <taxon>Eukaryota</taxon>
        <taxon>Viridiplantae</taxon>
        <taxon>Streptophyta</taxon>
        <taxon>Embryophyta</taxon>
        <taxon>Tracheophyta</taxon>
        <taxon>Spermatophyta</taxon>
        <taxon>Magnoliopsida</taxon>
        <taxon>eudicotyledons</taxon>
        <taxon>Gunneridae</taxon>
        <taxon>Pentapetalae</taxon>
        <taxon>rosids</taxon>
        <taxon>Vitales</taxon>
        <taxon>Vitaceae</taxon>
        <taxon>Viteae</taxon>
        <taxon>Vitis</taxon>
    </lineage>
</organism>
<keyword evidence="9" id="KW-1185">Reference proteome</keyword>
<dbReference type="InterPro" id="IPR045087">
    <property type="entry name" value="Cu-oxidase_fam"/>
</dbReference>
<evidence type="ECO:0000256" key="2">
    <source>
        <dbReference type="ARBA" id="ARBA00023180"/>
    </source>
</evidence>
<feature type="domain" description="Plastocyanin-like" evidence="6">
    <location>
        <begin position="987"/>
        <end position="1124"/>
    </location>
</feature>
<dbReference type="Pfam" id="PF07732">
    <property type="entry name" value="Cu-oxidase_3"/>
    <property type="match status" value="2"/>
</dbReference>
<dbReference type="InterPro" id="IPR011706">
    <property type="entry name" value="Cu-oxidase_C"/>
</dbReference>
<feature type="domain" description="Plastocyanin-like" evidence="5">
    <location>
        <begin position="769"/>
        <end position="905"/>
    </location>
</feature>
<evidence type="ECO:0008006" key="10">
    <source>
        <dbReference type="Google" id="ProtNLM"/>
    </source>
</evidence>
<dbReference type="InterPro" id="IPR034273">
    <property type="entry name" value="CuRO_1_AAO-like"/>
</dbReference>
<sequence>MRNLNKTDHKKKQSNEESKSSPMPFASNRGEGTVDIHISIDGDHEEAASCLLFPQRLAVYRIMRKAVLLHLICVLLGVFLVNGEDPYKYYTWTVTYGTISPLGVPQQVILINGQFPGPALEVVTNDNIILDLINKLDQPFLLTWNGIKQRKNSWQDGVLGTNCPIPPNSNYTYKFQTKDQIGTFTYFPSTLFHKAAGGFGAINVYERPRIPIPFPDPAGDFTLLVGDWYKTSHKTLQQTLDSGKPLPFPDGVLINGQTSSSFSGDQGKTYMFRISNVGLSTSINFRIQGHTMKLVEVEGSHTLQNTYDSLDVHVGQSIAVLVTLDQLPKDYYIVASTRFTKQILTATAVLHYTNSHTPVSGPVPAGPTYQIHWSMKQARTYRWNLTASAARPNPQGSFHYGKITPSRTIMLANSAPRLNGKQRYAVNGVSYINTDTPLKLADYFNIPGVFSVNSIQDLPSGGSSFLSTSVMAANHHDFIEVVFQNNENTIQSWHLDGYDFWVVGYGFGQWTPARRKSYNLIDALTRHTAQVYPRSWTTIWVSLDNQGMWNMRSAVWERQYLGQQFYLRVFNPVHSPANEYDIPKNALLCGKAIGRHPEEQNLGGTISDRMRPAIFLHFFFGTLACLSLLCVIAEDPSRYYTWTVTYGTISPLGSPQQGILINGQFPGPTIDCVTNDNIIVTVINKLDKPFLITWNGIKQRKTPWQDGTLGTNCPIPPNSNWTYKFQTKDQIGTYSYFPSTLMHRAAGGFGGFNIASRSVIPIPYPIPVEEFTLLVGDWYNSSHKALQAKLDSGIPLPLPNALLINGLPSGSTFTGEKGKTYKFRVSNVGISTSINFRIQAHTMTLVEVEGAHTVQDVYDSLDVHVGQSVAVLVTLHATVKDYFIVASTRFTKPVLTATSFLKYAGSSTPASEPLPIGPTYQIHWSMMQARTIRRNLTANAARPNPQGSFHYGTIPIQRTLILANSATKINGTLRYAVNGISYVNPATPLKLADYYNISGVFKLNSIKDTPPSGPAVFGTSVIGTTLHDFIEIVFQNNETTLQSWHLDGYTFWTVGFGSGQWTPDMRRRYNLADANSRHTVQVYPNSWSAVLASLDNKGMWNLRSAIWSRQYLGQQLYIRVWNNETSLFTEYDVPDNALYCGKAKRP</sequence>
<feature type="transmembrane region" description="Helical" evidence="4">
    <location>
        <begin position="66"/>
        <end position="83"/>
    </location>
</feature>
<evidence type="ECO:0000259" key="6">
    <source>
        <dbReference type="Pfam" id="PF07731"/>
    </source>
</evidence>
<dbReference type="Proteomes" id="UP001227230">
    <property type="component" value="Chromosome 7"/>
</dbReference>
<gene>
    <name evidence="8" type="ORF">VitviT2T_010602</name>
</gene>
<keyword evidence="2" id="KW-0325">Glycoprotein</keyword>
<comment type="similarity">
    <text evidence="1">Belongs to the multicopper oxidase family.</text>
</comment>
<dbReference type="SUPFAM" id="SSF49503">
    <property type="entry name" value="Cupredoxins"/>
    <property type="match status" value="6"/>
</dbReference>
<dbReference type="Pfam" id="PF00394">
    <property type="entry name" value="Cu-oxidase"/>
    <property type="match status" value="2"/>
</dbReference>
<dbReference type="Gene3D" id="2.60.40.420">
    <property type="entry name" value="Cupredoxins - blue copper proteins"/>
    <property type="match status" value="6"/>
</dbReference>
<evidence type="ECO:0000256" key="1">
    <source>
        <dbReference type="ARBA" id="ARBA00010609"/>
    </source>
</evidence>
<keyword evidence="4" id="KW-1133">Transmembrane helix</keyword>
<dbReference type="InterPro" id="IPR008972">
    <property type="entry name" value="Cupredoxin"/>
</dbReference>